<dbReference type="NCBIfam" id="TIGR01901">
    <property type="entry name" value="adhes_NPXG"/>
    <property type="match status" value="1"/>
</dbReference>
<feature type="domain" description="Filamentous haemagglutinin FhaB/tRNA nuclease CdiA-like TPS" evidence="1">
    <location>
        <begin position="43"/>
        <end position="148"/>
    </location>
</feature>
<name>A0A4Q7E2C4_9CYAN</name>
<dbReference type="Proteomes" id="UP000292459">
    <property type="component" value="Unassembled WGS sequence"/>
</dbReference>
<dbReference type="Pfam" id="PF05860">
    <property type="entry name" value="TPS"/>
    <property type="match status" value="1"/>
</dbReference>
<comment type="caution">
    <text evidence="2">The sequence shown here is derived from an EMBL/GenBank/DDBJ whole genome shotgun (WGS) entry which is preliminary data.</text>
</comment>
<evidence type="ECO:0000313" key="3">
    <source>
        <dbReference type="Proteomes" id="UP000292459"/>
    </source>
</evidence>
<dbReference type="SUPFAM" id="SSF51126">
    <property type="entry name" value="Pectin lyase-like"/>
    <property type="match status" value="4"/>
</dbReference>
<organism evidence="2 3">
    <name type="scientific">Leptolyngbya iicbica LK</name>
    <dbReference type="NCBI Taxonomy" id="2294035"/>
    <lineage>
        <taxon>Bacteria</taxon>
        <taxon>Bacillati</taxon>
        <taxon>Cyanobacteriota</taxon>
        <taxon>Cyanophyceae</taxon>
        <taxon>Leptolyngbyales</taxon>
        <taxon>Leptolyngbyaceae</taxon>
        <taxon>Leptolyngbya group</taxon>
        <taxon>Leptolyngbya</taxon>
        <taxon>Leptolyngbya iicbica</taxon>
    </lineage>
</organism>
<dbReference type="Gene3D" id="2.160.20.10">
    <property type="entry name" value="Single-stranded right-handed beta-helix, Pectin lyase-like"/>
    <property type="match status" value="3"/>
</dbReference>
<dbReference type="OrthoDB" id="524782at2"/>
<evidence type="ECO:0000313" key="2">
    <source>
        <dbReference type="EMBL" id="RZM76570.1"/>
    </source>
</evidence>
<dbReference type="InterPro" id="IPR012334">
    <property type="entry name" value="Pectin_lyas_fold"/>
</dbReference>
<protein>
    <submittedName>
        <fullName evidence="2">Filamentous hemagglutinin N-terminal domain-containing protein</fullName>
    </submittedName>
</protein>
<keyword evidence="3" id="KW-1185">Reference proteome</keyword>
<dbReference type="AlphaFoldDB" id="A0A4Q7E2C4"/>
<dbReference type="InterPro" id="IPR011050">
    <property type="entry name" value="Pectin_lyase_fold/virulence"/>
</dbReference>
<accession>A0A4Q7E2C4</accession>
<reference evidence="2 3" key="1">
    <citation type="submission" date="2018-11" db="EMBL/GenBank/DDBJ databases">
        <title>Whole genome sequencing of an environmental sample.</title>
        <authorList>
            <person name="Sarangi A.N."/>
            <person name="Singh D."/>
            <person name="Tripathy S."/>
        </authorList>
    </citation>
    <scope>NUCLEOTIDE SEQUENCE [LARGE SCALE GENOMIC DNA]</scope>
    <source>
        <strain evidence="2 3">Lakshadweep</strain>
    </source>
</reference>
<sequence>MTATLIRCLLSLSGAVVLGWLTPIHAQITPDSTLGTESSQFTPDAVLQGELTDLIEGGAARGGNLFHSFEQFNIADGQRVFFANPLGIENILSRVTGGDPSNIFGTLGVDGPANLFFMNPNGIVFGLDVTLDIPGSFHATTADAIPLGNVGIFSATAPEQSTLLTVDPSIFFTSYLNADSGDISNRGQLAANGDLTLAANTLDLVGQVAAGGNLTLLGLDTVQIRDVADAPFIGFSGADLLVQGNERVDIVALNHPDSALSSYGNLLLRSANPVAGDAAFWSGGSFRVETLAGEIGDLYSPIDPIIRSRGDVEIGLYSGGSLHIVAGGSVSLNTIGIITPDPGTAGIDFLQETITLTDGTVVEIDGGAQPTLDVRAGVAPAAVGTIPIPNPPGFFPALGLQIGDQPASADIDVAYINMAGANGQILLTNQYAPNPALTGDITIAGRSTFLGQSGIFASPQLALLGTEPGDVYIDSRGDVQLVDSTIQSSGVGGAGNIVVNAADTIRLEQTTGTATIVANLNPGRTGVGGNIRLTGTNLELLNGAQIQAATLGAGNAGDIVITVRDRARFEESTVANSVAGGGVGQGGDIQITAGTVELQDGASLISRAFGRGNAGNITVTARDRVSFDNTSSASSRVGNGATGDGGNITITANALEVTRGSQLIAITNGNGDAGNVTINVNESAVFRQRSPDGAFTSSVFTQVDNNGVGNAGEIEITANVIEVDDGAQLISGTEGDGDAENVIITARESILLDNTSGSSQNRSGIFGSVESTAVGNGGDVSITTGNLTLRNGAQVQTSTRGNGSAGDVVLRVADAVLVDGTSTDSQVASGILSEVGVSAVGEGGDIDVITRSLTARNGGNLSARTAGNGNAGTIKVTAGERVVLQGASTFGQPTTIATGNEPTAIGRGNTVRITAPSLQILDGAVIEASTSNAQPGGAIVLDLNELAIFDGGQVVSSSAGAGTAGNIQLDANSGIQITGSNPNFGQQLARNPAISDRLSANSRLSVQSDAAGAAGNIMIGARGTTPTIFLDQSGQIIAESAAVDGGNITLNLTELLLLRNNSLISASAGTAQAPGNGGNITINVPFIIAIPEENSDIAADAFEGTGGNVNITARGIFGIEPRPQRTPLSDITASSELGINGTVSLTVLDTGFIENNLSDFDENIVDTAALTAGSCIARTDNATGSFVVTGGEGLPQRPGGDNIAVYPTGTVQTVPEPTPAAFLQEPQSVYRLADGRLVLSHECE</sequence>
<dbReference type="SMART" id="SM00912">
    <property type="entry name" value="Haemagg_act"/>
    <property type="match status" value="1"/>
</dbReference>
<dbReference type="EMBL" id="QVFV01000005">
    <property type="protein sequence ID" value="RZM76570.1"/>
    <property type="molecule type" value="Genomic_DNA"/>
</dbReference>
<dbReference type="RefSeq" id="WP_130199504.1">
    <property type="nucleotide sequence ID" value="NZ_QVFV01000005.1"/>
</dbReference>
<proteinExistence type="predicted"/>
<evidence type="ECO:0000259" key="1">
    <source>
        <dbReference type="SMART" id="SM00912"/>
    </source>
</evidence>
<dbReference type="InterPro" id="IPR008638">
    <property type="entry name" value="FhaB/CdiA-like_TPS"/>
</dbReference>
<gene>
    <name evidence="2" type="ORF">DYY88_18065</name>
</gene>